<dbReference type="PANTHER" id="PTHR34047">
    <property type="entry name" value="NUCLEAR INTRON MATURASE 1, MITOCHONDRIAL-RELATED"/>
    <property type="match status" value="1"/>
</dbReference>
<feature type="domain" description="Reverse transcriptase" evidence="3">
    <location>
        <begin position="99"/>
        <end position="340"/>
    </location>
</feature>
<dbReference type="Gene3D" id="3.30.70.270">
    <property type="match status" value="1"/>
</dbReference>
<comment type="caution">
    <text evidence="4">The sequence shown here is derived from an EMBL/GenBank/DDBJ whole genome shotgun (WGS) entry which is preliminary data.</text>
</comment>
<dbReference type="InterPro" id="IPR051083">
    <property type="entry name" value="GrpII_Intron_Splice-Mob/Def"/>
</dbReference>
<evidence type="ECO:0000256" key="1">
    <source>
        <dbReference type="ARBA" id="ARBA00034120"/>
    </source>
</evidence>
<protein>
    <submittedName>
        <fullName evidence="4">Group II intron reverse transcriptase/maturase</fullName>
        <ecNumber evidence="4">2.7.7.49</ecNumber>
    </submittedName>
</protein>
<dbReference type="NCBIfam" id="TIGR04416">
    <property type="entry name" value="group_II_RT_mat"/>
    <property type="match status" value="1"/>
</dbReference>
<sequence length="457" mass="52498">MLVEGRGLSSRPTQYVVRTWRLGNLSTPIRVQKLQMALHAKAKAEAGYRFYALYDKIYREDVLAHAYAQCRSNKGAPGVDRQDFAEVEAYGVQKWLGELALALRQETYLPDPIRRVFIPKANGKLRPLGISTLRDRVCMTAAMLVLEPIFEADLPPEQYAYRPGRNAQQAVIEVEERLHRGQTDVVDADLADYFGSIPHAELMLSLARRIVDRRVLHLIKMWLECPVEETDDRGRKTRTTEARDSRRGIPQGSPISPLLANIYMRRFVLAWKKRGLQRSLGSRIVTYADDLVILCKKGKAEEALLELREIMGKLKLTVNEEKTRICKVPEGEFDFQGYTFGRMYSPTTGQARMGMRPSKKSIRRMVEKVHALTAASMTWMNTTELIGKLNRTLRGWANYFKVGTVSRAYRALDSYTSTRLRRWLRTKHKVRRRRGGSYPPSHLYGHFGLVRLQGPWQ</sequence>
<dbReference type="AlphaFoldDB" id="A0A4Y8MK62"/>
<keyword evidence="4" id="KW-0808">Transferase</keyword>
<evidence type="ECO:0000313" key="5">
    <source>
        <dbReference type="Proteomes" id="UP000297385"/>
    </source>
</evidence>
<evidence type="ECO:0000256" key="2">
    <source>
        <dbReference type="SAM" id="MobiDB-lite"/>
    </source>
</evidence>
<dbReference type="Proteomes" id="UP000297385">
    <property type="component" value="Unassembled WGS sequence"/>
</dbReference>
<evidence type="ECO:0000313" key="4">
    <source>
        <dbReference type="EMBL" id="TFE37860.1"/>
    </source>
</evidence>
<keyword evidence="4" id="KW-0695">RNA-directed DNA polymerase</keyword>
<accession>A0A4Y8MK62</accession>
<dbReference type="PROSITE" id="PS50878">
    <property type="entry name" value="RT_POL"/>
    <property type="match status" value="1"/>
</dbReference>
<dbReference type="InterPro" id="IPR000477">
    <property type="entry name" value="RT_dom"/>
</dbReference>
<dbReference type="InterPro" id="IPR013597">
    <property type="entry name" value="Mat_intron_G2"/>
</dbReference>
<dbReference type="PANTHER" id="PTHR34047:SF8">
    <property type="entry name" value="PROTEIN YKFC"/>
    <property type="match status" value="1"/>
</dbReference>
<feature type="region of interest" description="Disordered" evidence="2">
    <location>
        <begin position="232"/>
        <end position="252"/>
    </location>
</feature>
<keyword evidence="4" id="KW-0548">Nucleotidyltransferase</keyword>
<feature type="compositionally biased region" description="Basic and acidic residues" evidence="2">
    <location>
        <begin position="232"/>
        <end position="247"/>
    </location>
</feature>
<dbReference type="InterPro" id="IPR030931">
    <property type="entry name" value="Group_II_RT_mat"/>
</dbReference>
<dbReference type="InterPro" id="IPR043128">
    <property type="entry name" value="Rev_trsase/Diguanyl_cyclase"/>
</dbReference>
<proteinExistence type="inferred from homology"/>
<evidence type="ECO:0000259" key="3">
    <source>
        <dbReference type="PROSITE" id="PS50878"/>
    </source>
</evidence>
<dbReference type="EMBL" id="SNVI01000005">
    <property type="protein sequence ID" value="TFE37860.1"/>
    <property type="molecule type" value="Genomic_DNA"/>
</dbReference>
<gene>
    <name evidence="4" type="primary">ltrA</name>
    <name evidence="4" type="ORF">E2553_41575</name>
</gene>
<dbReference type="CDD" id="cd01651">
    <property type="entry name" value="RT_G2_intron"/>
    <property type="match status" value="1"/>
</dbReference>
<dbReference type="EC" id="2.7.7.49" evidence="4"/>
<comment type="similarity">
    <text evidence="1">Belongs to the bacterial reverse transcriptase family.</text>
</comment>
<dbReference type="GO" id="GO:0003964">
    <property type="term" value="F:RNA-directed DNA polymerase activity"/>
    <property type="evidence" value="ECO:0007669"/>
    <property type="project" value="UniProtKB-KW"/>
</dbReference>
<reference evidence="4 5" key="1">
    <citation type="submission" date="2019-03" db="EMBL/GenBank/DDBJ databases">
        <title>Complete Genome Sequence of Paraburkholderia dipogonis ICMP 19430T, a Nitrogen-fixing Symbiont of the South African Invasive Legume Dipogon lignosus in New Zealand.</title>
        <authorList>
            <person name="De Meyer S.E."/>
        </authorList>
    </citation>
    <scope>NUCLEOTIDE SEQUENCE [LARGE SCALE GENOMIC DNA]</scope>
    <source>
        <strain evidence="4 5">ICMP 19430</strain>
    </source>
</reference>
<dbReference type="Pfam" id="PF00078">
    <property type="entry name" value="RVT_1"/>
    <property type="match status" value="1"/>
</dbReference>
<organism evidence="4 5">
    <name type="scientific">Paraburkholderia dipogonis</name>
    <dbReference type="NCBI Taxonomy" id="1211383"/>
    <lineage>
        <taxon>Bacteria</taxon>
        <taxon>Pseudomonadati</taxon>
        <taxon>Pseudomonadota</taxon>
        <taxon>Betaproteobacteria</taxon>
        <taxon>Burkholderiales</taxon>
        <taxon>Burkholderiaceae</taxon>
        <taxon>Paraburkholderia</taxon>
    </lineage>
</organism>
<dbReference type="InterPro" id="IPR043502">
    <property type="entry name" value="DNA/RNA_pol_sf"/>
</dbReference>
<name>A0A4Y8MK62_9BURK</name>
<dbReference type="SUPFAM" id="SSF56672">
    <property type="entry name" value="DNA/RNA polymerases"/>
    <property type="match status" value="1"/>
</dbReference>
<dbReference type="Pfam" id="PF08388">
    <property type="entry name" value="GIIM"/>
    <property type="match status" value="1"/>
</dbReference>